<evidence type="ECO:0000256" key="7">
    <source>
        <dbReference type="ARBA" id="ARBA00023136"/>
    </source>
</evidence>
<keyword evidence="7 9" id="KW-0472">Membrane</keyword>
<feature type="transmembrane region" description="Helical" evidence="9">
    <location>
        <begin position="12"/>
        <end position="30"/>
    </location>
</feature>
<dbReference type="NCBIfam" id="TIGR04408">
    <property type="entry name" value="LptG_lptG"/>
    <property type="match status" value="1"/>
</dbReference>
<dbReference type="EMBL" id="LT599583">
    <property type="protein sequence ID" value="SBW81154.1"/>
    <property type="molecule type" value="Genomic_DNA"/>
</dbReference>
<keyword evidence="4" id="KW-1003">Cell membrane</keyword>
<evidence type="ECO:0000256" key="9">
    <source>
        <dbReference type="SAM" id="Phobius"/>
    </source>
</evidence>
<evidence type="ECO:0000256" key="8">
    <source>
        <dbReference type="ARBA" id="ARBA00026081"/>
    </source>
</evidence>
<dbReference type="PANTHER" id="PTHR33529">
    <property type="entry name" value="SLR0882 PROTEIN-RELATED"/>
    <property type="match status" value="1"/>
</dbReference>
<dbReference type="PANTHER" id="PTHR33529:SF2">
    <property type="entry name" value="LIPOPOLYSACCHARIDE EXPORT SYSTEM PERMEASE PROTEIN LPTG"/>
    <property type="match status" value="1"/>
</dbReference>
<dbReference type="AlphaFoldDB" id="A0A1D3JYL5"/>
<feature type="transmembrane region" description="Helical" evidence="9">
    <location>
        <begin position="306"/>
        <end position="331"/>
    </location>
</feature>
<feature type="transmembrane region" description="Helical" evidence="9">
    <location>
        <begin position="64"/>
        <end position="83"/>
    </location>
</feature>
<comment type="similarity">
    <text evidence="3">Belongs to the LptF/LptG family.</text>
</comment>
<evidence type="ECO:0000256" key="3">
    <source>
        <dbReference type="ARBA" id="ARBA00007725"/>
    </source>
</evidence>
<gene>
    <name evidence="10" type="ORF">PVE_R1G3272</name>
</gene>
<evidence type="ECO:0000256" key="4">
    <source>
        <dbReference type="ARBA" id="ARBA00022475"/>
    </source>
</evidence>
<organism evidence="10 11">
    <name type="scientific">Pseudomonas veronii 1YdBTEX2</name>
    <dbReference type="NCBI Taxonomy" id="1295141"/>
    <lineage>
        <taxon>Bacteria</taxon>
        <taxon>Pseudomonadati</taxon>
        <taxon>Pseudomonadota</taxon>
        <taxon>Gammaproteobacteria</taxon>
        <taxon>Pseudomonadales</taxon>
        <taxon>Pseudomonadaceae</taxon>
        <taxon>Pseudomonas</taxon>
    </lineage>
</organism>
<dbReference type="Proteomes" id="UP000245431">
    <property type="component" value="Chromosome PVE_r1"/>
</dbReference>
<evidence type="ECO:0000256" key="1">
    <source>
        <dbReference type="ARBA" id="ARBA00002265"/>
    </source>
</evidence>
<accession>A0A1D3JYL5</accession>
<evidence type="ECO:0008006" key="12">
    <source>
        <dbReference type="Google" id="ProtNLM"/>
    </source>
</evidence>
<reference evidence="11" key="1">
    <citation type="submission" date="2016-07" db="EMBL/GenBank/DDBJ databases">
        <authorList>
            <person name="Florea S."/>
            <person name="Webb J.S."/>
            <person name="Jaromczyk J."/>
            <person name="Schardl C.L."/>
        </authorList>
    </citation>
    <scope>NUCLEOTIDE SEQUENCE [LARGE SCALE GENOMIC DNA]</scope>
    <source>
        <strain evidence="11">1YdBTEX2</strain>
    </source>
</reference>
<dbReference type="RefSeq" id="WP_017845639.1">
    <property type="nucleotide sequence ID" value="NZ_AOUH01000011.1"/>
</dbReference>
<feature type="transmembrane region" description="Helical" evidence="9">
    <location>
        <begin position="337"/>
        <end position="355"/>
    </location>
</feature>
<sequence length="359" mass="39131">MSLWGRYLVRNVFVGFGAAAALLIPLFTTFDLISELDNVSAGGYRWTQAVAVVLMTLPRRLIDLGPFIALLGGIVGLGQLAVSQELTALRAAGVSIVRIALAAVTAGVLLTASLAALDEWVASPLQQRGLQMRNAAITSSDEAVNAKGTLWARRGNEIARIDSVAAHNRPMGIEIFHYNPDNTLASYIHADNASVSQDGSWTLNQVNFKQWSNGEETVRELDSLQWTSIFSSIHLKELTLPSDSFSIKQLSRYIHFLKATDQPVDQYSIALWQKFGRPILTLAMILLAVPFTFVQQRDPGMGSRLAVGAVVGLLTYVGNQIIVNLGLLFALNPLLTTLLPPLFILGAALMLVYRFDRNA</sequence>
<protein>
    <recommendedName>
        <fullName evidence="12">Permease</fullName>
    </recommendedName>
</protein>
<feature type="transmembrane region" description="Helical" evidence="9">
    <location>
        <begin position="95"/>
        <end position="117"/>
    </location>
</feature>
<dbReference type="GO" id="GO:0015920">
    <property type="term" value="P:lipopolysaccharide transport"/>
    <property type="evidence" value="ECO:0007669"/>
    <property type="project" value="TreeGrafter"/>
</dbReference>
<dbReference type="Pfam" id="PF03739">
    <property type="entry name" value="LptF_LptG"/>
    <property type="match status" value="1"/>
</dbReference>
<dbReference type="InterPro" id="IPR030923">
    <property type="entry name" value="LptG"/>
</dbReference>
<dbReference type="GO" id="GO:0055085">
    <property type="term" value="P:transmembrane transport"/>
    <property type="evidence" value="ECO:0007669"/>
    <property type="project" value="InterPro"/>
</dbReference>
<evidence type="ECO:0000313" key="10">
    <source>
        <dbReference type="EMBL" id="SBW81154.1"/>
    </source>
</evidence>
<evidence type="ECO:0000256" key="2">
    <source>
        <dbReference type="ARBA" id="ARBA00004651"/>
    </source>
</evidence>
<evidence type="ECO:0000256" key="5">
    <source>
        <dbReference type="ARBA" id="ARBA00022692"/>
    </source>
</evidence>
<comment type="subcellular location">
    <subcellularLocation>
        <location evidence="2">Cell membrane</location>
        <topology evidence="2">Multi-pass membrane protein</topology>
    </subcellularLocation>
</comment>
<keyword evidence="5 9" id="KW-0812">Transmembrane</keyword>
<proteinExistence type="inferred from homology"/>
<name>A0A1D3JYL5_PSEVE</name>
<comment type="function">
    <text evidence="1">Part of the ABC transporter complex LptBFG involved in the translocation of lipopolysaccharide (LPS) from the inner membrane to the outer membrane.</text>
</comment>
<evidence type="ECO:0000313" key="11">
    <source>
        <dbReference type="Proteomes" id="UP000245431"/>
    </source>
</evidence>
<dbReference type="InterPro" id="IPR005495">
    <property type="entry name" value="LptG/LptF_permease"/>
</dbReference>
<feature type="transmembrane region" description="Helical" evidence="9">
    <location>
        <begin position="275"/>
        <end position="294"/>
    </location>
</feature>
<evidence type="ECO:0000256" key="6">
    <source>
        <dbReference type="ARBA" id="ARBA00022989"/>
    </source>
</evidence>
<keyword evidence="6 9" id="KW-1133">Transmembrane helix</keyword>
<comment type="subunit">
    <text evidence="8">Component of the lipopolysaccharide transport and assembly complex. The LptBFG transporter is composed of two ATP-binding proteins (LptB) and two transmembrane proteins (LptF and LptG).</text>
</comment>
<dbReference type="GO" id="GO:0043190">
    <property type="term" value="C:ATP-binding cassette (ABC) transporter complex"/>
    <property type="evidence" value="ECO:0007669"/>
    <property type="project" value="InterPro"/>
</dbReference>